<dbReference type="InterPro" id="IPR041588">
    <property type="entry name" value="Integrase_H2C2"/>
</dbReference>
<evidence type="ECO:0000313" key="2">
    <source>
        <dbReference type="EMBL" id="KAJ3780537.1"/>
    </source>
</evidence>
<reference evidence="2" key="1">
    <citation type="submission" date="2022-08" db="EMBL/GenBank/DDBJ databases">
        <authorList>
            <consortium name="DOE Joint Genome Institute"/>
            <person name="Min B."/>
            <person name="Riley R."/>
            <person name="Sierra-Patev S."/>
            <person name="Naranjo-Ortiz M."/>
            <person name="Looney B."/>
            <person name="Konkel Z."/>
            <person name="Slot J.C."/>
            <person name="Sakamoto Y."/>
            <person name="Steenwyk J.L."/>
            <person name="Rokas A."/>
            <person name="Carro J."/>
            <person name="Camarero S."/>
            <person name="Ferreira P."/>
            <person name="Molpeceres G."/>
            <person name="Ruiz-Duenas F.J."/>
            <person name="Serrano A."/>
            <person name="Henrissat B."/>
            <person name="Drula E."/>
            <person name="Hughes K.W."/>
            <person name="Mata J.L."/>
            <person name="Ishikawa N.K."/>
            <person name="Vargas-Isla R."/>
            <person name="Ushijima S."/>
            <person name="Smith C.A."/>
            <person name="Ahrendt S."/>
            <person name="Andreopoulos W."/>
            <person name="He G."/>
            <person name="Labutti K."/>
            <person name="Lipzen A."/>
            <person name="Ng V."/>
            <person name="Sandor L."/>
            <person name="Barry K."/>
            <person name="Martinez A.T."/>
            <person name="Xiao Y."/>
            <person name="Gibbons J.G."/>
            <person name="Terashima K."/>
            <person name="Hibbett D.S."/>
            <person name="Grigoriev I.V."/>
        </authorList>
    </citation>
    <scope>NUCLEOTIDE SEQUENCE</scope>
    <source>
        <strain evidence="2">TFB10291</strain>
    </source>
</reference>
<comment type="caution">
    <text evidence="2">The sequence shown here is derived from an EMBL/GenBank/DDBJ whole genome shotgun (WGS) entry which is preliminary data.</text>
</comment>
<keyword evidence="3" id="KW-1185">Reference proteome</keyword>
<dbReference type="Proteomes" id="UP001163798">
    <property type="component" value="Unassembled WGS sequence"/>
</dbReference>
<name>A0AA38KTG8_9AGAR</name>
<dbReference type="Pfam" id="PF17921">
    <property type="entry name" value="Integrase_H2C2"/>
    <property type="match status" value="1"/>
</dbReference>
<dbReference type="Gene3D" id="1.10.340.70">
    <property type="match status" value="1"/>
</dbReference>
<protein>
    <recommendedName>
        <fullName evidence="1">Integrase zinc-binding domain-containing protein</fullName>
    </recommendedName>
</protein>
<feature type="non-terminal residue" evidence="2">
    <location>
        <position position="1"/>
    </location>
</feature>
<sequence>VIQECHNRMGHKGVYATLQSIRTQFWWTRMGEDVKWFIRTCHLCQLRQTEKLRIPPVVAEPLGLFSKCYMDVMEMPVSGGFKYIVHSCCSSTAYPEFRKLWRQTGEAI</sequence>
<feature type="domain" description="Integrase zinc-binding" evidence="1">
    <location>
        <begin position="1"/>
        <end position="49"/>
    </location>
</feature>
<accession>A0AA38KTG8</accession>
<feature type="non-terminal residue" evidence="2">
    <location>
        <position position="108"/>
    </location>
</feature>
<dbReference type="AlphaFoldDB" id="A0AA38KTG8"/>
<gene>
    <name evidence="2" type="ORF">GGU10DRAFT_233867</name>
</gene>
<dbReference type="PANTHER" id="PTHR47266">
    <property type="entry name" value="ENDONUCLEASE-RELATED"/>
    <property type="match status" value="1"/>
</dbReference>
<evidence type="ECO:0000313" key="3">
    <source>
        <dbReference type="Proteomes" id="UP001163798"/>
    </source>
</evidence>
<dbReference type="InterPro" id="IPR052160">
    <property type="entry name" value="Gypsy_RT_Integrase-like"/>
</dbReference>
<dbReference type="EMBL" id="MU793709">
    <property type="protein sequence ID" value="KAJ3780537.1"/>
    <property type="molecule type" value="Genomic_DNA"/>
</dbReference>
<evidence type="ECO:0000259" key="1">
    <source>
        <dbReference type="Pfam" id="PF17921"/>
    </source>
</evidence>
<organism evidence="2 3">
    <name type="scientific">Lentinula aff. detonsa</name>
    <dbReference type="NCBI Taxonomy" id="2804958"/>
    <lineage>
        <taxon>Eukaryota</taxon>
        <taxon>Fungi</taxon>
        <taxon>Dikarya</taxon>
        <taxon>Basidiomycota</taxon>
        <taxon>Agaricomycotina</taxon>
        <taxon>Agaricomycetes</taxon>
        <taxon>Agaricomycetidae</taxon>
        <taxon>Agaricales</taxon>
        <taxon>Marasmiineae</taxon>
        <taxon>Omphalotaceae</taxon>
        <taxon>Lentinula</taxon>
    </lineage>
</organism>
<proteinExistence type="predicted"/>